<dbReference type="Pfam" id="PF02944">
    <property type="entry name" value="BESS"/>
    <property type="match status" value="1"/>
</dbReference>
<proteinExistence type="predicted"/>
<dbReference type="InterPro" id="IPR004210">
    <property type="entry name" value="BESS_motif"/>
</dbReference>
<gene>
    <name evidence="4" type="ORF">ACEWY4_024558</name>
</gene>
<evidence type="ECO:0000259" key="3">
    <source>
        <dbReference type="PROSITE" id="PS51031"/>
    </source>
</evidence>
<feature type="domain" description="BESS" evidence="3">
    <location>
        <begin position="255"/>
        <end position="294"/>
    </location>
</feature>
<comment type="caution">
    <text evidence="4">The sequence shown here is derived from an EMBL/GenBank/DDBJ whole genome shotgun (WGS) entry which is preliminary data.</text>
</comment>
<protein>
    <recommendedName>
        <fullName evidence="3">BESS domain-containing protein</fullName>
    </recommendedName>
</protein>
<evidence type="ECO:0000313" key="5">
    <source>
        <dbReference type="Proteomes" id="UP001591681"/>
    </source>
</evidence>
<organism evidence="4 5">
    <name type="scientific">Coilia grayii</name>
    <name type="common">Gray's grenadier anchovy</name>
    <dbReference type="NCBI Taxonomy" id="363190"/>
    <lineage>
        <taxon>Eukaryota</taxon>
        <taxon>Metazoa</taxon>
        <taxon>Chordata</taxon>
        <taxon>Craniata</taxon>
        <taxon>Vertebrata</taxon>
        <taxon>Euteleostomi</taxon>
        <taxon>Actinopterygii</taxon>
        <taxon>Neopterygii</taxon>
        <taxon>Teleostei</taxon>
        <taxon>Clupei</taxon>
        <taxon>Clupeiformes</taxon>
        <taxon>Clupeoidei</taxon>
        <taxon>Engraulidae</taxon>
        <taxon>Coilinae</taxon>
        <taxon>Coilia</taxon>
    </lineage>
</organism>
<dbReference type="InterPro" id="IPR039353">
    <property type="entry name" value="TF_Adf1"/>
</dbReference>
<evidence type="ECO:0000256" key="2">
    <source>
        <dbReference type="SAM" id="MobiDB-lite"/>
    </source>
</evidence>
<keyword evidence="5" id="KW-1185">Reference proteome</keyword>
<comment type="subcellular location">
    <subcellularLocation>
        <location evidence="1">Nucleus</location>
    </subcellularLocation>
</comment>
<sequence length="312" mass="34596">MSAKRPLRGFLQRPASLLISHPSVSHLSIPEQLPPLQEQPGVVQAPGTSLSFLQICWWSRLLFWAQADGPLLLLPPGNGLLLLPIAPAPVFAEVKRKWRDLRDTYVKSRRAEQERQKSGAAASQKRPWRYAGIMSFLAPYVTPRKTTSNFPAQLDQEREGGGGEVNEQEVEEDGGVCEGEVDHRPVSPPPEEGEADRPGVGPGTGSGPGPSVAREQQSPWRERRRRRQAAMSPTSFESRVFAAIDAANAAPAPERDADQLFLDSLHPALQRLSPQQKALTKLKIHQLIYEAEFQCEYFVVNVLLTVLLRLNI</sequence>
<dbReference type="PANTHER" id="PTHR12243">
    <property type="entry name" value="MADF DOMAIN TRANSCRIPTION FACTOR"/>
    <property type="match status" value="1"/>
</dbReference>
<keyword evidence="1" id="KW-0539">Nucleus</keyword>
<dbReference type="EMBL" id="JBHFQA010000021">
    <property type="protein sequence ID" value="KAL2080765.1"/>
    <property type="molecule type" value="Genomic_DNA"/>
</dbReference>
<dbReference type="PROSITE" id="PS51031">
    <property type="entry name" value="BESS"/>
    <property type="match status" value="1"/>
</dbReference>
<feature type="region of interest" description="Disordered" evidence="2">
    <location>
        <begin position="145"/>
        <end position="234"/>
    </location>
</feature>
<dbReference type="PANTHER" id="PTHR12243:SF48">
    <property type="entry name" value="MADF DOMAIN-CONTAINING PROTEIN"/>
    <property type="match status" value="1"/>
</dbReference>
<evidence type="ECO:0000256" key="1">
    <source>
        <dbReference type="PROSITE-ProRule" id="PRU00371"/>
    </source>
</evidence>
<dbReference type="Proteomes" id="UP001591681">
    <property type="component" value="Unassembled WGS sequence"/>
</dbReference>
<dbReference type="GO" id="GO:0005634">
    <property type="term" value="C:nucleus"/>
    <property type="evidence" value="ECO:0007669"/>
    <property type="project" value="UniProtKB-SubCell"/>
</dbReference>
<feature type="compositionally biased region" description="Acidic residues" evidence="2">
    <location>
        <begin position="166"/>
        <end position="175"/>
    </location>
</feature>
<reference evidence="4 5" key="1">
    <citation type="submission" date="2024-09" db="EMBL/GenBank/DDBJ databases">
        <title>A chromosome-level genome assembly of Gray's grenadier anchovy, Coilia grayii.</title>
        <authorList>
            <person name="Fu Z."/>
        </authorList>
    </citation>
    <scope>NUCLEOTIDE SEQUENCE [LARGE SCALE GENOMIC DNA]</scope>
    <source>
        <strain evidence="4">G4</strain>
        <tissue evidence="4">Muscle</tissue>
    </source>
</reference>
<dbReference type="Pfam" id="PF10545">
    <property type="entry name" value="MADF_DNA_bdg"/>
    <property type="match status" value="1"/>
</dbReference>
<evidence type="ECO:0000313" key="4">
    <source>
        <dbReference type="EMBL" id="KAL2080765.1"/>
    </source>
</evidence>
<dbReference type="InterPro" id="IPR006578">
    <property type="entry name" value="MADF-dom"/>
</dbReference>
<dbReference type="AlphaFoldDB" id="A0ABD1J0N7"/>
<name>A0ABD1J0N7_9TELE</name>
<accession>A0ABD1J0N7</accession>